<dbReference type="InterPro" id="IPR008991">
    <property type="entry name" value="Translation_prot_SH3-like_sf"/>
</dbReference>
<dbReference type="CDD" id="cd09891">
    <property type="entry name" value="NGN_Bact_1"/>
    <property type="match status" value="1"/>
</dbReference>
<evidence type="ECO:0000256" key="2">
    <source>
        <dbReference type="ARBA" id="ARBA00022814"/>
    </source>
</evidence>
<protein>
    <recommendedName>
        <fullName evidence="5 6">Transcription termination/antitermination protein NusG</fullName>
    </recommendedName>
</protein>
<proteinExistence type="inferred from homology"/>
<dbReference type="InterPro" id="IPR036735">
    <property type="entry name" value="NGN_dom_sf"/>
</dbReference>
<organism evidence="10 11">
    <name type="scientific">Sandaracinus amylolyticus</name>
    <dbReference type="NCBI Taxonomy" id="927083"/>
    <lineage>
        <taxon>Bacteria</taxon>
        <taxon>Pseudomonadati</taxon>
        <taxon>Myxococcota</taxon>
        <taxon>Polyangia</taxon>
        <taxon>Polyangiales</taxon>
        <taxon>Sandaracinaceae</taxon>
        <taxon>Sandaracinus</taxon>
    </lineage>
</organism>
<dbReference type="GO" id="GO:0032784">
    <property type="term" value="P:regulation of DNA-templated transcription elongation"/>
    <property type="evidence" value="ECO:0007669"/>
    <property type="project" value="InterPro"/>
</dbReference>
<dbReference type="SUPFAM" id="SSF82679">
    <property type="entry name" value="N-utilization substance G protein NusG, N-terminal domain"/>
    <property type="match status" value="1"/>
</dbReference>
<evidence type="ECO:0000256" key="5">
    <source>
        <dbReference type="HAMAP-Rule" id="MF_00948"/>
    </source>
</evidence>
<dbReference type="CDD" id="cd06091">
    <property type="entry name" value="KOW_NusG"/>
    <property type="match status" value="1"/>
</dbReference>
<dbReference type="SMART" id="SM00738">
    <property type="entry name" value="NGN"/>
    <property type="match status" value="1"/>
</dbReference>
<feature type="domain" description="NusG-like N-terminal" evidence="8">
    <location>
        <begin position="18"/>
        <end position="126"/>
    </location>
</feature>
<keyword evidence="1 5" id="KW-0806">Transcription termination</keyword>
<dbReference type="HAMAP" id="MF_00948">
    <property type="entry name" value="NusG"/>
    <property type="match status" value="1"/>
</dbReference>
<dbReference type="EMBL" id="CP011125">
    <property type="protein sequence ID" value="AKF05551.1"/>
    <property type="molecule type" value="Genomic_DNA"/>
</dbReference>
<keyword evidence="3 5" id="KW-0805">Transcription regulation</keyword>
<dbReference type="GO" id="GO:0005829">
    <property type="term" value="C:cytosol"/>
    <property type="evidence" value="ECO:0007669"/>
    <property type="project" value="UniProtKB-ARBA"/>
</dbReference>
<dbReference type="Gene3D" id="2.30.30.30">
    <property type="match status" value="1"/>
</dbReference>
<sequence>MQYEGRLDSRRESGASMAKKWYVVQAYSGYEGKVKSALEERVRQHGMEEFFGEILIPKENVQDTTKTGTKRVSSRTFYPGYVFVNMDLNERTWHLVKDTPKVSGFVGGRHPSPVPESEINAIFQQVAEGAAKPKPRVVFDTGDHVRVTDGAFANFTGTVQEVNPAKQKVTVLVSIFGRATPVELEYGQVEKTQ</sequence>
<dbReference type="SUPFAM" id="SSF50104">
    <property type="entry name" value="Translation proteins SH3-like domain"/>
    <property type="match status" value="1"/>
</dbReference>
<name>A0A0F6YIW4_9BACT</name>
<evidence type="ECO:0000256" key="4">
    <source>
        <dbReference type="ARBA" id="ARBA00023163"/>
    </source>
</evidence>
<accession>A0A0F6YIW4</accession>
<feature type="domain" description="KOW" evidence="9">
    <location>
        <begin position="138"/>
        <end position="165"/>
    </location>
</feature>
<dbReference type="PROSITE" id="PS01014">
    <property type="entry name" value="NUSG"/>
    <property type="match status" value="1"/>
</dbReference>
<dbReference type="PANTHER" id="PTHR30265:SF2">
    <property type="entry name" value="TRANSCRIPTION TERMINATION_ANTITERMINATION PROTEIN NUSG"/>
    <property type="match status" value="1"/>
</dbReference>
<dbReference type="GO" id="GO:0006353">
    <property type="term" value="P:DNA-templated transcription termination"/>
    <property type="evidence" value="ECO:0007669"/>
    <property type="project" value="UniProtKB-UniRule"/>
</dbReference>
<evidence type="ECO:0000256" key="7">
    <source>
        <dbReference type="RuleBase" id="RU000538"/>
    </source>
</evidence>
<dbReference type="SMART" id="SM00739">
    <property type="entry name" value="KOW"/>
    <property type="match status" value="1"/>
</dbReference>
<reference evidence="10 11" key="1">
    <citation type="submission" date="2015-03" db="EMBL/GenBank/DDBJ databases">
        <title>Genome assembly of Sandaracinus amylolyticus DSM 53668.</title>
        <authorList>
            <person name="Sharma G."/>
            <person name="Subramanian S."/>
        </authorList>
    </citation>
    <scope>NUCLEOTIDE SEQUENCE [LARGE SCALE GENOMIC DNA]</scope>
    <source>
        <strain evidence="10 11">DSM 53668</strain>
    </source>
</reference>
<evidence type="ECO:0000256" key="6">
    <source>
        <dbReference type="NCBIfam" id="TIGR00922"/>
    </source>
</evidence>
<dbReference type="AlphaFoldDB" id="A0A0F6YIW4"/>
<comment type="similarity">
    <text evidence="5 7">Belongs to the NusG family.</text>
</comment>
<dbReference type="Pfam" id="PF02357">
    <property type="entry name" value="NusG"/>
    <property type="match status" value="1"/>
</dbReference>
<dbReference type="InterPro" id="IPR001062">
    <property type="entry name" value="Transcrpt_antiterm_NusG"/>
</dbReference>
<dbReference type="FunFam" id="2.30.30.30:FF:000002">
    <property type="entry name" value="Transcription termination/antitermination factor NusG"/>
    <property type="match status" value="1"/>
</dbReference>
<gene>
    <name evidence="5" type="primary">nusG</name>
    <name evidence="10" type="ORF">DB32_002700</name>
</gene>
<dbReference type="InterPro" id="IPR014722">
    <property type="entry name" value="Rib_uL2_dom2"/>
</dbReference>
<dbReference type="Proteomes" id="UP000034883">
    <property type="component" value="Chromosome"/>
</dbReference>
<dbReference type="KEGG" id="samy:DB32_002700"/>
<dbReference type="InterPro" id="IPR043425">
    <property type="entry name" value="NusG-like"/>
</dbReference>
<dbReference type="PRINTS" id="PR00338">
    <property type="entry name" value="NUSGTNSCPFCT"/>
</dbReference>
<dbReference type="PANTHER" id="PTHR30265">
    <property type="entry name" value="RHO-INTERACTING TRANSCRIPTION TERMINATION FACTOR NUSG"/>
    <property type="match status" value="1"/>
</dbReference>
<dbReference type="Pfam" id="PF00467">
    <property type="entry name" value="KOW"/>
    <property type="match status" value="1"/>
</dbReference>
<dbReference type="InterPro" id="IPR047050">
    <property type="entry name" value="NGN"/>
</dbReference>
<dbReference type="InterPro" id="IPR005824">
    <property type="entry name" value="KOW"/>
</dbReference>
<keyword evidence="4 5" id="KW-0804">Transcription</keyword>
<evidence type="ECO:0000313" key="10">
    <source>
        <dbReference type="EMBL" id="AKF05551.1"/>
    </source>
</evidence>
<dbReference type="InterPro" id="IPR006645">
    <property type="entry name" value="NGN-like_dom"/>
</dbReference>
<evidence type="ECO:0000256" key="1">
    <source>
        <dbReference type="ARBA" id="ARBA00022472"/>
    </source>
</evidence>
<dbReference type="GO" id="GO:0031564">
    <property type="term" value="P:transcription antitermination"/>
    <property type="evidence" value="ECO:0007669"/>
    <property type="project" value="UniProtKB-UniRule"/>
</dbReference>
<evidence type="ECO:0000259" key="8">
    <source>
        <dbReference type="SMART" id="SM00738"/>
    </source>
</evidence>
<dbReference type="GO" id="GO:0006354">
    <property type="term" value="P:DNA-templated transcription elongation"/>
    <property type="evidence" value="ECO:0007669"/>
    <property type="project" value="UniProtKB-UniRule"/>
</dbReference>
<dbReference type="InterPro" id="IPR015869">
    <property type="entry name" value="Transcrpt_antiterm_NusG_bac_CS"/>
</dbReference>
<keyword evidence="11" id="KW-1185">Reference proteome</keyword>
<dbReference type="Gene3D" id="3.30.70.940">
    <property type="entry name" value="NusG, N-terminal domain"/>
    <property type="match status" value="1"/>
</dbReference>
<dbReference type="STRING" id="927083.DB32_002700"/>
<comment type="function">
    <text evidence="5 7">Participates in transcription elongation, termination and antitermination.</text>
</comment>
<evidence type="ECO:0000259" key="9">
    <source>
        <dbReference type="SMART" id="SM00739"/>
    </source>
</evidence>
<evidence type="ECO:0000256" key="3">
    <source>
        <dbReference type="ARBA" id="ARBA00023015"/>
    </source>
</evidence>
<dbReference type="NCBIfam" id="TIGR00922">
    <property type="entry name" value="nusG"/>
    <property type="match status" value="1"/>
</dbReference>
<evidence type="ECO:0000313" key="11">
    <source>
        <dbReference type="Proteomes" id="UP000034883"/>
    </source>
</evidence>
<keyword evidence="2 5" id="KW-0889">Transcription antitermination</keyword>